<feature type="transmembrane region" description="Helical" evidence="1">
    <location>
        <begin position="382"/>
        <end position="400"/>
    </location>
</feature>
<feature type="transmembrane region" description="Helical" evidence="1">
    <location>
        <begin position="360"/>
        <end position="376"/>
    </location>
</feature>
<keyword evidence="1" id="KW-1133">Transmembrane helix</keyword>
<feature type="transmembrane region" description="Helical" evidence="1">
    <location>
        <begin position="48"/>
        <end position="69"/>
    </location>
</feature>
<feature type="transmembrane region" description="Helical" evidence="1">
    <location>
        <begin position="114"/>
        <end position="133"/>
    </location>
</feature>
<dbReference type="EMBL" id="BBMM01000003">
    <property type="protein sequence ID" value="GAK99708.1"/>
    <property type="molecule type" value="Genomic_DNA"/>
</dbReference>
<gene>
    <name evidence="2" type="ORF">JCM19314_893</name>
</gene>
<name>A0A090QD39_NONUL</name>
<evidence type="ECO:0000256" key="1">
    <source>
        <dbReference type="SAM" id="Phobius"/>
    </source>
</evidence>
<feature type="transmembrane region" description="Helical" evidence="1">
    <location>
        <begin position="90"/>
        <end position="108"/>
    </location>
</feature>
<dbReference type="Proteomes" id="UP000029226">
    <property type="component" value="Unassembled WGS sequence"/>
</dbReference>
<feature type="transmembrane region" description="Helical" evidence="1">
    <location>
        <begin position="330"/>
        <end position="348"/>
    </location>
</feature>
<feature type="transmembrane region" description="Helical" evidence="1">
    <location>
        <begin position="145"/>
        <end position="161"/>
    </location>
</feature>
<organism evidence="2 3">
    <name type="scientific">Nonlabens ulvanivorans</name>
    <name type="common">Persicivirga ulvanivorans</name>
    <dbReference type="NCBI Taxonomy" id="906888"/>
    <lineage>
        <taxon>Bacteria</taxon>
        <taxon>Pseudomonadati</taxon>
        <taxon>Bacteroidota</taxon>
        <taxon>Flavobacteriia</taxon>
        <taxon>Flavobacteriales</taxon>
        <taxon>Flavobacteriaceae</taxon>
        <taxon>Nonlabens</taxon>
    </lineage>
</organism>
<feature type="transmembrane region" description="Helical" evidence="1">
    <location>
        <begin position="213"/>
        <end position="232"/>
    </location>
</feature>
<keyword evidence="1" id="KW-0472">Membrane</keyword>
<feature type="transmembrane region" description="Helical" evidence="1">
    <location>
        <begin position="289"/>
        <end position="310"/>
    </location>
</feature>
<proteinExistence type="predicted"/>
<keyword evidence="1" id="KW-0812">Transmembrane</keyword>
<feature type="transmembrane region" description="Helical" evidence="1">
    <location>
        <begin position="12"/>
        <end position="36"/>
    </location>
</feature>
<evidence type="ECO:0000313" key="2">
    <source>
        <dbReference type="EMBL" id="GAK99708.1"/>
    </source>
</evidence>
<comment type="caution">
    <text evidence="2">The sequence shown here is derived from an EMBL/GenBank/DDBJ whole genome shotgun (WGS) entry which is preliminary data.</text>
</comment>
<dbReference type="AlphaFoldDB" id="A0A090QD39"/>
<sequence>MWNRGFRLLNSYRGVIVFSGLKYLEIIITALTTFFLAEMIGPTEMGKAIPVLLYITYSSYLSLGVNQVIIKKYEEFCEKEKSLEFLNVNLQYHFLISIITIILAYIFIDVKFAFLTGLISAATILRSYFMAYFRVKNEIYRLNKNNLIFSILLLLSVFILVENWFDYLFYWAVSLWISVFIYLFDARKLLIVLLQKHIFSINLNQTTFILKQGIRLALLGLITTFLLTFDRIIISNTDLSLEAKGTYQLADYFGKAFYMICTTILFYYYPKLLNALRKDYDFMLKYIRFIKYGTIAILPISILSMITINLIQNFYFKTYIDLEWYVSYNLILKMIVLLSSLIATIYIAMDSEYLFAKTNVYLMIGVISLIGYILLFNFSNTYMIAGACLLFLFLTLIFQYRTTIKLLKRKSFE</sequence>
<accession>A0A090QD39</accession>
<feature type="transmembrane region" description="Helical" evidence="1">
    <location>
        <begin position="167"/>
        <end position="184"/>
    </location>
</feature>
<evidence type="ECO:0000313" key="3">
    <source>
        <dbReference type="Proteomes" id="UP000029226"/>
    </source>
</evidence>
<feature type="transmembrane region" description="Helical" evidence="1">
    <location>
        <begin position="252"/>
        <end position="269"/>
    </location>
</feature>
<reference evidence="2 3" key="1">
    <citation type="journal article" date="2014" name="Genome Announc.">
        <title>Draft Genome Sequences of Marine Flavobacterium Nonlabens Strains NR17, NR24, NR27, NR32, NR33, and Ara13.</title>
        <authorList>
            <person name="Nakanishi M."/>
            <person name="Meirelles P."/>
            <person name="Suzuki R."/>
            <person name="Takatani N."/>
            <person name="Mino S."/>
            <person name="Suda W."/>
            <person name="Oshima K."/>
            <person name="Hattori M."/>
            <person name="Ohkuma M."/>
            <person name="Hosokawa M."/>
            <person name="Miyashita K."/>
            <person name="Thompson F.L."/>
            <person name="Niwa A."/>
            <person name="Sawabe T."/>
            <person name="Sawabe T."/>
        </authorList>
    </citation>
    <scope>NUCLEOTIDE SEQUENCE [LARGE SCALE GENOMIC DNA]</scope>
    <source>
        <strain evidence="3">JCM19314</strain>
    </source>
</reference>
<protein>
    <submittedName>
        <fullName evidence="2">Membrane protein</fullName>
    </submittedName>
</protein>